<feature type="domain" description="BACON" evidence="1">
    <location>
        <begin position="349"/>
        <end position="400"/>
    </location>
</feature>
<dbReference type="CDD" id="cd14948">
    <property type="entry name" value="BACON"/>
    <property type="match status" value="1"/>
</dbReference>
<proteinExistence type="predicted"/>
<dbReference type="PROSITE" id="PS51257">
    <property type="entry name" value="PROKAR_LIPOPROTEIN"/>
    <property type="match status" value="1"/>
</dbReference>
<sequence>MRKYVFFWKNLVGILPFLFLGTACDSTSDDPEPFLKISGEDQTITLSADGTESKTIAVETNTSEWTVSVKADDKSWCTAKKDGESIVVSVEKNDGVSERSTTLTAIAQNIKVEITVTQLGANPVLQIRDEDKVLPPFEISGGTAEVNILTNIPLEELVVALSDASATWCEPKMENGKLTIYVEENIGEEARNVDIIITSDRIQAEQLKITVTQFGTGYTLQIAEGSGTQNFKVTGDSKVVDITTNIPDTELSVTLSEPTVNWLKTKIENSKLTITVGPNSGWDERTVDITITSDKLPEAHPKIIVIQAGVIPILEISSNTENFDVVGGDSIVDITTNIPDTELSVTLSEPVDWLKTKIENGKLTITVDPNPGWDGRTVDITIISNRLPVEQHPKIVVVQAGVIPVLEISSNTENFGVVGGDNIVEITTSIPDTELSVTLSDPTVKWLQTKIENGKLTITVDPNPELNLRTVNITITSNRLPDVKPVIIVTQFGKNPTLEIGNIEKNFDATKGSEIVDLITNIPDTELSFTLSDPTVNWLQTKIENGKLTITVESNPELNGRTVDITITSDRLLDVQPRVTVTQSGGDPNLSIKNEDITKDFDTAGNSKIVDLITNIPNDQLNITLNDETVNWCHIQIENSQLTITTDVTPGLAPRSVVITVTSELIPTDQQPKITVTQGTIDSGTDFSITGYENVIFDVVFYNNSATSKLALDTSGKGRLATTGSSLTIKSIKDSEGTEILIGRKESDGEIKLAVNADHKVQWRLKESKTPWINTAAELRLLSADNTNTLSRGYTYTFESDIDLMNEAWTPISISGNVEGEQHKIENLKITAEGAGNWGLFKSVTNLWNLHIVSGTITVTGGTYVGAFVGQCSGQITGCSNRATVNSNYAGGICGSSTGSSASIRACANYGAITATGAGAGGICYILDGSSSAIVAACYNAGEITANVGGSDSYYCGGIVGRVDKGKVNSCYNTGKIVKQGNSSKTDVGAINGSNDAGTSAITKCFYRNGSYASAGASNTSSKVFSSEEGGWPIADSAYWRTGDGTDDKYWSDFGSWNGGQPQYPRLFWE</sequence>
<dbReference type="Gene3D" id="2.60.40.10">
    <property type="entry name" value="Immunoglobulins"/>
    <property type="match status" value="5"/>
</dbReference>
<dbReference type="Pfam" id="PF13004">
    <property type="entry name" value="BACON"/>
    <property type="match status" value="6"/>
</dbReference>
<feature type="domain" description="BACON" evidence="1">
    <location>
        <begin position="441"/>
        <end position="491"/>
    </location>
</feature>
<protein>
    <recommendedName>
        <fullName evidence="1">BACON domain-containing protein</fullName>
    </recommendedName>
</protein>
<dbReference type="EMBL" id="SNRY01000184">
    <property type="protein sequence ID" value="KAA6345136.1"/>
    <property type="molecule type" value="Genomic_DNA"/>
</dbReference>
<feature type="domain" description="BACON" evidence="1">
    <location>
        <begin position="256"/>
        <end position="308"/>
    </location>
</feature>
<name>A0A5J4SGA0_9ZZZZ</name>
<evidence type="ECO:0000313" key="2">
    <source>
        <dbReference type="EMBL" id="KAA6345136.1"/>
    </source>
</evidence>
<feature type="domain" description="BACON" evidence="1">
    <location>
        <begin position="534"/>
        <end position="583"/>
    </location>
</feature>
<reference evidence="2" key="1">
    <citation type="submission" date="2019-03" db="EMBL/GenBank/DDBJ databases">
        <title>Single cell metagenomics reveals metabolic interactions within the superorganism composed of flagellate Streblomastix strix and complex community of Bacteroidetes bacteria on its surface.</title>
        <authorList>
            <person name="Treitli S.C."/>
            <person name="Kolisko M."/>
            <person name="Husnik F."/>
            <person name="Keeling P."/>
            <person name="Hampl V."/>
        </authorList>
    </citation>
    <scope>NUCLEOTIDE SEQUENCE</scope>
    <source>
        <strain evidence="2">STM</strain>
    </source>
</reference>
<organism evidence="2">
    <name type="scientific">termite gut metagenome</name>
    <dbReference type="NCBI Taxonomy" id="433724"/>
    <lineage>
        <taxon>unclassified sequences</taxon>
        <taxon>metagenomes</taxon>
        <taxon>organismal metagenomes</taxon>
    </lineage>
</organism>
<comment type="caution">
    <text evidence="2">The sequence shown here is derived from an EMBL/GenBank/DDBJ whole genome shotgun (WGS) entry which is preliminary data.</text>
</comment>
<feature type="domain" description="BACON" evidence="1">
    <location>
        <begin position="165"/>
        <end position="213"/>
    </location>
</feature>
<feature type="domain" description="BACON" evidence="1">
    <location>
        <begin position="68"/>
        <end position="118"/>
    </location>
</feature>
<dbReference type="InterPro" id="IPR024361">
    <property type="entry name" value="BACON"/>
</dbReference>
<evidence type="ECO:0000259" key="1">
    <source>
        <dbReference type="Pfam" id="PF13004"/>
    </source>
</evidence>
<gene>
    <name evidence="2" type="ORF">EZS27_007285</name>
</gene>
<dbReference type="AlphaFoldDB" id="A0A5J4SGA0"/>
<dbReference type="Gene3D" id="2.160.20.110">
    <property type="match status" value="1"/>
</dbReference>
<dbReference type="InterPro" id="IPR013783">
    <property type="entry name" value="Ig-like_fold"/>
</dbReference>
<accession>A0A5J4SGA0</accession>